<gene>
    <name evidence="5" type="ORF">ABEG18_20580</name>
</gene>
<dbReference type="RefSeq" id="WP_406854921.1">
    <property type="nucleotide sequence ID" value="NZ_CP157484.1"/>
</dbReference>
<keyword evidence="3" id="KW-0804">Transcription</keyword>
<keyword evidence="1" id="KW-0805">Transcription regulation</keyword>
<keyword evidence="2" id="KW-0238">DNA-binding</keyword>
<dbReference type="SMART" id="SM00345">
    <property type="entry name" value="HTH_GNTR"/>
    <property type="match status" value="1"/>
</dbReference>
<dbReference type="CDD" id="cd07377">
    <property type="entry name" value="WHTH_GntR"/>
    <property type="match status" value="1"/>
</dbReference>
<evidence type="ECO:0000256" key="3">
    <source>
        <dbReference type="ARBA" id="ARBA00023163"/>
    </source>
</evidence>
<dbReference type="Pfam" id="PF00392">
    <property type="entry name" value="GntR"/>
    <property type="match status" value="1"/>
</dbReference>
<evidence type="ECO:0000313" key="5">
    <source>
        <dbReference type="EMBL" id="XBO38086.1"/>
    </source>
</evidence>
<dbReference type="SMART" id="SM00895">
    <property type="entry name" value="FCD"/>
    <property type="match status" value="1"/>
</dbReference>
<dbReference type="PANTHER" id="PTHR43537">
    <property type="entry name" value="TRANSCRIPTIONAL REGULATOR, GNTR FAMILY"/>
    <property type="match status" value="1"/>
</dbReference>
<sequence length="243" mass="26273">MDISFQTDAPRERKDAAAAGDRASAIVRSIEAAIVGQRLPPGAKLPEDELGAAFGVSRTIVRAALRMLAQDRVVTLAPNRGAFVSSPTVEEARQVFHARRVVEDALVREAAARCDEADLDRLRSHLDAERDALRRGDRSAAIGLSGEFHLLVGSISGQKVLVTFLRELISRSALVIALFGTTRESSCGSHDHAEVVEALARRDGEAAAAIMADHLRHIEHDVELSGEPRPSVRLADVLADLRR</sequence>
<dbReference type="InterPro" id="IPR036390">
    <property type="entry name" value="WH_DNA-bd_sf"/>
</dbReference>
<dbReference type="GO" id="GO:0003700">
    <property type="term" value="F:DNA-binding transcription factor activity"/>
    <property type="evidence" value="ECO:0007669"/>
    <property type="project" value="InterPro"/>
</dbReference>
<dbReference type="InterPro" id="IPR008920">
    <property type="entry name" value="TF_FadR/GntR_C"/>
</dbReference>
<proteinExistence type="predicted"/>
<dbReference type="Pfam" id="PF07729">
    <property type="entry name" value="FCD"/>
    <property type="match status" value="1"/>
</dbReference>
<dbReference type="PANTHER" id="PTHR43537:SF53">
    <property type="entry name" value="HTH-TYPE TRANSCRIPTIONAL REPRESSOR NANR"/>
    <property type="match status" value="1"/>
</dbReference>
<dbReference type="EMBL" id="CP157484">
    <property type="protein sequence ID" value="XBO38086.1"/>
    <property type="molecule type" value="Genomic_DNA"/>
</dbReference>
<reference evidence="5" key="1">
    <citation type="submission" date="2024-05" db="EMBL/GenBank/DDBJ databases">
        <authorList>
            <person name="Kim S."/>
            <person name="Heo J."/>
            <person name="Choi H."/>
            <person name="Choi Y."/>
            <person name="Kwon S.-W."/>
            <person name="Kim Y."/>
        </authorList>
    </citation>
    <scope>NUCLEOTIDE SEQUENCE</scope>
    <source>
        <strain evidence="5">KACC 23698</strain>
    </source>
</reference>
<dbReference type="InterPro" id="IPR000524">
    <property type="entry name" value="Tscrpt_reg_HTH_GntR"/>
</dbReference>
<accession>A0AAU7JCJ2</accession>
<name>A0AAU7JCJ2_9HYPH</name>
<protein>
    <submittedName>
        <fullName evidence="5">GntR family transcriptional regulator</fullName>
    </submittedName>
</protein>
<feature type="domain" description="HTH gntR-type" evidence="4">
    <location>
        <begin position="20"/>
        <end position="87"/>
    </location>
</feature>
<dbReference type="AlphaFoldDB" id="A0AAU7JCJ2"/>
<dbReference type="Gene3D" id="1.10.10.10">
    <property type="entry name" value="Winged helix-like DNA-binding domain superfamily/Winged helix DNA-binding domain"/>
    <property type="match status" value="1"/>
</dbReference>
<dbReference type="InterPro" id="IPR036388">
    <property type="entry name" value="WH-like_DNA-bd_sf"/>
</dbReference>
<dbReference type="PROSITE" id="PS50949">
    <property type="entry name" value="HTH_GNTR"/>
    <property type="match status" value="1"/>
</dbReference>
<evidence type="ECO:0000259" key="4">
    <source>
        <dbReference type="PROSITE" id="PS50949"/>
    </source>
</evidence>
<dbReference type="SUPFAM" id="SSF46785">
    <property type="entry name" value="Winged helix' DNA-binding domain"/>
    <property type="match status" value="1"/>
</dbReference>
<evidence type="ECO:0000256" key="1">
    <source>
        <dbReference type="ARBA" id="ARBA00023015"/>
    </source>
</evidence>
<organism evidence="5">
    <name type="scientific">Alsobacter sp. KACC 23698</name>
    <dbReference type="NCBI Taxonomy" id="3149229"/>
    <lineage>
        <taxon>Bacteria</taxon>
        <taxon>Pseudomonadati</taxon>
        <taxon>Pseudomonadota</taxon>
        <taxon>Alphaproteobacteria</taxon>
        <taxon>Hyphomicrobiales</taxon>
        <taxon>Alsobacteraceae</taxon>
        <taxon>Alsobacter</taxon>
    </lineage>
</organism>
<dbReference type="SUPFAM" id="SSF48008">
    <property type="entry name" value="GntR ligand-binding domain-like"/>
    <property type="match status" value="1"/>
</dbReference>
<dbReference type="Gene3D" id="1.20.120.530">
    <property type="entry name" value="GntR ligand-binding domain-like"/>
    <property type="match status" value="1"/>
</dbReference>
<evidence type="ECO:0000256" key="2">
    <source>
        <dbReference type="ARBA" id="ARBA00023125"/>
    </source>
</evidence>
<dbReference type="GO" id="GO:0003677">
    <property type="term" value="F:DNA binding"/>
    <property type="evidence" value="ECO:0007669"/>
    <property type="project" value="UniProtKB-KW"/>
</dbReference>
<dbReference type="InterPro" id="IPR011711">
    <property type="entry name" value="GntR_C"/>
</dbReference>